<reference evidence="2" key="1">
    <citation type="submission" date="2020-11" db="EMBL/GenBank/DDBJ databases">
        <title>Novosphingobium aureum sp. nov., a marine bacterium isolated from sediment of a salt flat.</title>
        <authorList>
            <person name="Yoo Y."/>
            <person name="Kim J.-J."/>
        </authorList>
    </citation>
    <scope>NUCLEOTIDE SEQUENCE</scope>
    <source>
        <strain evidence="2">YJ-S2-02</strain>
    </source>
</reference>
<comment type="similarity">
    <text evidence="1">Belongs to the HyuE racemase family.</text>
</comment>
<dbReference type="InterPro" id="IPR015942">
    <property type="entry name" value="Asp/Glu/hydantoin_racemase"/>
</dbReference>
<gene>
    <name evidence="2" type="ORF">I5E68_02530</name>
</gene>
<dbReference type="EMBL" id="JADZGI010000001">
    <property type="protein sequence ID" value="MBH0111828.1"/>
    <property type="molecule type" value="Genomic_DNA"/>
</dbReference>
<sequence length="260" mass="26724">MLIGLVGTPRSIDPNVRPELLPDLPQGTVLRGWPSRIGLFPSSPVERDMQAIGHLEAGLCAVEGGARALVLDTLGDYGLDALRNAVSVPVTGAGEAGMAAAARHGRFAIVTVWPASMNFIPRSLLRLYGHEVACIAIHNVGGQEDLANLSGPQGYLARIAGGESAVFARIGTAIDAAVDAGAQAILLGCTCMSGLAKRLGARARVPVVNPLLEAAREAVAAASGQPDTGAVLTARRDALSRMVDALADLPEEACPVCVAE</sequence>
<name>A0A931HA67_9SPHN</name>
<evidence type="ECO:0000313" key="2">
    <source>
        <dbReference type="EMBL" id="MBH0111828.1"/>
    </source>
</evidence>
<comment type="caution">
    <text evidence="2">The sequence shown here is derived from an EMBL/GenBank/DDBJ whole genome shotgun (WGS) entry which is preliminary data.</text>
</comment>
<evidence type="ECO:0000313" key="3">
    <source>
        <dbReference type="Proteomes" id="UP000617634"/>
    </source>
</evidence>
<dbReference type="Pfam" id="PF01177">
    <property type="entry name" value="Asp_Glu_race"/>
    <property type="match status" value="1"/>
</dbReference>
<dbReference type="Proteomes" id="UP000617634">
    <property type="component" value="Unassembled WGS sequence"/>
</dbReference>
<proteinExistence type="inferred from homology"/>
<dbReference type="RefSeq" id="WP_197160463.1">
    <property type="nucleotide sequence ID" value="NZ_JADZGI010000001.1"/>
</dbReference>
<dbReference type="InterPro" id="IPR053714">
    <property type="entry name" value="Iso_Racemase_Enz_sf"/>
</dbReference>
<dbReference type="AlphaFoldDB" id="A0A931HA67"/>
<organism evidence="2 3">
    <name type="scientific">Novosphingobium aureum</name>
    <dbReference type="NCBI Taxonomy" id="2792964"/>
    <lineage>
        <taxon>Bacteria</taxon>
        <taxon>Pseudomonadati</taxon>
        <taxon>Pseudomonadota</taxon>
        <taxon>Alphaproteobacteria</taxon>
        <taxon>Sphingomonadales</taxon>
        <taxon>Sphingomonadaceae</taxon>
        <taxon>Novosphingobium</taxon>
    </lineage>
</organism>
<dbReference type="Gene3D" id="3.40.50.12500">
    <property type="match status" value="1"/>
</dbReference>
<dbReference type="GO" id="GO:0047661">
    <property type="term" value="F:amino-acid racemase activity"/>
    <property type="evidence" value="ECO:0007669"/>
    <property type="project" value="InterPro"/>
</dbReference>
<evidence type="ECO:0008006" key="4">
    <source>
        <dbReference type="Google" id="ProtNLM"/>
    </source>
</evidence>
<keyword evidence="3" id="KW-1185">Reference proteome</keyword>
<evidence type="ECO:0000256" key="1">
    <source>
        <dbReference type="ARBA" id="ARBA00038414"/>
    </source>
</evidence>
<protein>
    <recommendedName>
        <fullName evidence="4">Asp/Glu racemase</fullName>
    </recommendedName>
</protein>
<accession>A0A931HA67</accession>